<dbReference type="PANTHER" id="PTHR30372">
    <property type="entry name" value="LIPID-A-DISACCHARIDE SYNTHASE"/>
    <property type="match status" value="1"/>
</dbReference>
<accession>A0A6F8VB70</accession>
<dbReference type="RefSeq" id="WP_244617452.1">
    <property type="nucleotide sequence ID" value="NZ_AP022853.1"/>
</dbReference>
<evidence type="ECO:0000256" key="5">
    <source>
        <dbReference type="ARBA" id="ARBA00022516"/>
    </source>
</evidence>
<dbReference type="HAMAP" id="MF_00392">
    <property type="entry name" value="LpxB"/>
    <property type="match status" value="1"/>
</dbReference>
<dbReference type="GO" id="GO:0016020">
    <property type="term" value="C:membrane"/>
    <property type="evidence" value="ECO:0007669"/>
    <property type="project" value="GOC"/>
</dbReference>
<evidence type="ECO:0000313" key="12">
    <source>
        <dbReference type="EMBL" id="BCB26212.1"/>
    </source>
</evidence>
<dbReference type="SUPFAM" id="SSF53756">
    <property type="entry name" value="UDP-Glycosyltransferase/glycogen phosphorylase"/>
    <property type="match status" value="1"/>
</dbReference>
<dbReference type="GO" id="GO:0009245">
    <property type="term" value="P:lipid A biosynthetic process"/>
    <property type="evidence" value="ECO:0007669"/>
    <property type="project" value="UniProtKB-UniRule"/>
</dbReference>
<keyword evidence="9 11" id="KW-0443">Lipid metabolism</keyword>
<dbReference type="EMBL" id="AP022853">
    <property type="protein sequence ID" value="BCB26212.1"/>
    <property type="molecule type" value="Genomic_DNA"/>
</dbReference>
<comment type="pathway">
    <text evidence="11">Bacterial outer membrane biogenesis; LPS lipid A biosynthesis.</text>
</comment>
<evidence type="ECO:0000256" key="10">
    <source>
        <dbReference type="ARBA" id="ARBA00048975"/>
    </source>
</evidence>
<evidence type="ECO:0000256" key="11">
    <source>
        <dbReference type="HAMAP-Rule" id="MF_00392"/>
    </source>
</evidence>
<protein>
    <recommendedName>
        <fullName evidence="4 11">Lipid-A-disaccharide synthase</fullName>
        <ecNumber evidence="3 11">2.4.1.182</ecNumber>
    </recommendedName>
</protein>
<dbReference type="GO" id="GO:0008915">
    <property type="term" value="F:lipid-A-disaccharide synthase activity"/>
    <property type="evidence" value="ECO:0007669"/>
    <property type="project" value="UniProtKB-UniRule"/>
</dbReference>
<dbReference type="NCBIfam" id="TIGR00215">
    <property type="entry name" value="lpxB"/>
    <property type="match status" value="1"/>
</dbReference>
<comment type="similarity">
    <text evidence="2 11">Belongs to the LpxB family.</text>
</comment>
<evidence type="ECO:0000256" key="2">
    <source>
        <dbReference type="ARBA" id="ARBA00007868"/>
    </source>
</evidence>
<dbReference type="Pfam" id="PF02684">
    <property type="entry name" value="LpxB"/>
    <property type="match status" value="1"/>
</dbReference>
<evidence type="ECO:0000256" key="3">
    <source>
        <dbReference type="ARBA" id="ARBA00012687"/>
    </source>
</evidence>
<comment type="catalytic activity">
    <reaction evidence="10 11">
        <text>a lipid X + a UDP-2-N,3-O-bis[(3R)-3-hydroxyacyl]-alpha-D-glucosamine = a lipid A disaccharide + UDP + H(+)</text>
        <dbReference type="Rhea" id="RHEA:67828"/>
        <dbReference type="ChEBI" id="CHEBI:15378"/>
        <dbReference type="ChEBI" id="CHEBI:58223"/>
        <dbReference type="ChEBI" id="CHEBI:137748"/>
        <dbReference type="ChEBI" id="CHEBI:176338"/>
        <dbReference type="ChEBI" id="CHEBI:176343"/>
        <dbReference type="EC" id="2.4.1.182"/>
    </reaction>
</comment>
<organism evidence="12 13">
    <name type="scientific">Sulfurimicrobium lacus</name>
    <dbReference type="NCBI Taxonomy" id="2715678"/>
    <lineage>
        <taxon>Bacteria</taxon>
        <taxon>Pseudomonadati</taxon>
        <taxon>Pseudomonadota</taxon>
        <taxon>Betaproteobacteria</taxon>
        <taxon>Nitrosomonadales</taxon>
        <taxon>Sulfuricellaceae</taxon>
        <taxon>Sulfurimicrobium</taxon>
    </lineage>
</organism>
<evidence type="ECO:0000256" key="6">
    <source>
        <dbReference type="ARBA" id="ARBA00022556"/>
    </source>
</evidence>
<keyword evidence="13" id="KW-1185">Reference proteome</keyword>
<sequence>MAQQNVTGRGVRIGIVAGEASGDLLGSHLIAALRKKLPHAEFVGIAGPKMQSAGAQTLFPMEKLAVRGYLEVLWHFREIFSIRRKLKRHFLQNPPDLFIGVDAPDFNLGLEKSLKAHGIPTIHYVSPSVWAWRRERVKKIAQSVTHILALFPFEPQIYQDAGVPVSYVGHPMADVIADQPDRAGMRTQFKLPQEATVIALLPGSRQSELHYMAELFIRTAQTIASTKPDTIFLVPLVSRETRDLFEAALYRLGAENLHLNILFGHAHAALTAADVALVASGTATLETALLKRPMVITYKLSKLSAFLMRRKGYLPYVGLPNVMAGRFIVPELLQEDATPENLAQAMLNLLQDEQVQAGLLAEFGRIHQQLRQNTAERACEAVMRYLPDWAKA</sequence>
<keyword evidence="5 11" id="KW-0444">Lipid biosynthesis</keyword>
<dbReference type="Proteomes" id="UP000502260">
    <property type="component" value="Chromosome"/>
</dbReference>
<gene>
    <name evidence="11 12" type="primary">lpxB</name>
    <name evidence="12" type="ORF">SKTS_10980</name>
</gene>
<dbReference type="InterPro" id="IPR003835">
    <property type="entry name" value="Glyco_trans_19"/>
</dbReference>
<keyword evidence="7 11" id="KW-0328">Glycosyltransferase</keyword>
<proteinExistence type="inferred from homology"/>
<keyword evidence="8 11" id="KW-0808">Transferase</keyword>
<name>A0A6F8VB70_9PROT</name>
<evidence type="ECO:0000256" key="8">
    <source>
        <dbReference type="ARBA" id="ARBA00022679"/>
    </source>
</evidence>
<dbReference type="UniPathway" id="UPA00973"/>
<dbReference type="PANTHER" id="PTHR30372:SF4">
    <property type="entry name" value="LIPID-A-DISACCHARIDE SYNTHASE, MITOCHONDRIAL-RELATED"/>
    <property type="match status" value="1"/>
</dbReference>
<dbReference type="KEGG" id="slac:SKTS_10980"/>
<dbReference type="GO" id="GO:0005543">
    <property type="term" value="F:phospholipid binding"/>
    <property type="evidence" value="ECO:0007669"/>
    <property type="project" value="TreeGrafter"/>
</dbReference>
<evidence type="ECO:0000256" key="9">
    <source>
        <dbReference type="ARBA" id="ARBA00023098"/>
    </source>
</evidence>
<comment type="function">
    <text evidence="1 11">Condensation of UDP-2,3-diacylglucosamine and 2,3-diacylglucosamine-1-phosphate to form lipid A disaccharide, a precursor of lipid A, a phosphorylated glycolipid that anchors the lipopolysaccharide to the outer membrane of the cell.</text>
</comment>
<dbReference type="EC" id="2.4.1.182" evidence="3 11"/>
<evidence type="ECO:0000256" key="7">
    <source>
        <dbReference type="ARBA" id="ARBA00022676"/>
    </source>
</evidence>
<evidence type="ECO:0000256" key="4">
    <source>
        <dbReference type="ARBA" id="ARBA00020902"/>
    </source>
</evidence>
<evidence type="ECO:0000256" key="1">
    <source>
        <dbReference type="ARBA" id="ARBA00002056"/>
    </source>
</evidence>
<dbReference type="AlphaFoldDB" id="A0A6F8VB70"/>
<reference evidence="13" key="1">
    <citation type="submission" date="2020-03" db="EMBL/GenBank/DDBJ databases">
        <title>Complete genome sequence of sulfur-oxidizing bacterium skT11.</title>
        <authorList>
            <person name="Kanda M."/>
            <person name="Kojima H."/>
            <person name="Fukui M."/>
        </authorList>
    </citation>
    <scope>NUCLEOTIDE SEQUENCE [LARGE SCALE GENOMIC DNA]</scope>
    <source>
        <strain evidence="13">skT11</strain>
    </source>
</reference>
<keyword evidence="6 11" id="KW-0441">Lipid A biosynthesis</keyword>
<evidence type="ECO:0000313" key="13">
    <source>
        <dbReference type="Proteomes" id="UP000502260"/>
    </source>
</evidence>